<dbReference type="SUPFAM" id="SSF51445">
    <property type="entry name" value="(Trans)glycosidases"/>
    <property type="match status" value="1"/>
</dbReference>
<evidence type="ECO:0000259" key="9">
    <source>
        <dbReference type="SMART" id="SM00813"/>
    </source>
</evidence>
<dbReference type="Gene3D" id="2.60.40.1180">
    <property type="entry name" value="Golgi alpha-mannosidase II"/>
    <property type="match status" value="1"/>
</dbReference>
<dbReference type="Pfam" id="PF06964">
    <property type="entry name" value="Alpha-L-AF_C"/>
    <property type="match status" value="1"/>
</dbReference>
<dbReference type="EMBL" id="JAZHOU010000008">
    <property type="protein sequence ID" value="MEF3080481.1"/>
    <property type="molecule type" value="Genomic_DNA"/>
</dbReference>
<evidence type="ECO:0000256" key="6">
    <source>
        <dbReference type="ARBA" id="ARBA00023277"/>
    </source>
</evidence>
<evidence type="ECO:0000313" key="10">
    <source>
        <dbReference type="EMBL" id="MEF3080481.1"/>
    </source>
</evidence>
<keyword evidence="5" id="KW-0378">Hydrolase</keyword>
<evidence type="ECO:0000313" key="11">
    <source>
        <dbReference type="Proteomes" id="UP001356704"/>
    </source>
</evidence>
<sequence length="507" mass="57875">MKSTFSILFSLILASAFSQNIIVEIDSEQPTDTISKHIYGHFAEHLGRCIYGGLYVGDDSKIPNTSGVRNDIIEALKELQIPNLRWPGGCFADTYHWKDAIGPKDQRKHIENYSWGNVREDNGFGTHEFLNLCEQIGAEPYLAVNMNSGTIEEAVEWEQYVNNANGSSNLTDLRAENGRAKPWNVKYWGIGNESWDCGGDMTADYYSNLYKRYARAMTSYSNTEGLYRIAVGPGWDDYDWTETVMKNIPLKSIEGLSVHHYSVFNWENKGSSFDFTEEEYFKTMQRAWFMEEFITKNSEVMDKYDPEKKVGLIVDEWGGWYNVMPNTNNAFLYQQNTMRDAMIAGLTLNIFNNHADRVHMANLAQTVNVLQAVILTEGEKMILTPTYHVMNMYKVHQDALLLPTKIENNPDYGNVPAISVSASKDNNGRTYISLVNIDIKKDYEVTINVDNLKPRSATILSSEKIQDYNTFENPNKISPKEFKDYKSKKNQITLDIPAFSVVVFEAN</sequence>
<comment type="caution">
    <text evidence="10">The sequence shown here is derived from an EMBL/GenBank/DDBJ whole genome shotgun (WGS) entry which is preliminary data.</text>
</comment>
<gene>
    <name evidence="10" type="ORF">V1468_15815</name>
</gene>
<feature type="signal peptide" evidence="8">
    <location>
        <begin position="1"/>
        <end position="18"/>
    </location>
</feature>
<dbReference type="SUPFAM" id="SSF51011">
    <property type="entry name" value="Glycosyl hydrolase domain"/>
    <property type="match status" value="1"/>
</dbReference>
<dbReference type="InterPro" id="IPR013780">
    <property type="entry name" value="Glyco_hydro_b"/>
</dbReference>
<comment type="catalytic activity">
    <reaction evidence="1">
        <text>Hydrolysis of terminal non-reducing alpha-L-arabinofuranoside residues in alpha-L-arabinosides.</text>
        <dbReference type="EC" id="3.2.1.55"/>
    </reaction>
</comment>
<evidence type="ECO:0000256" key="2">
    <source>
        <dbReference type="ARBA" id="ARBA00007186"/>
    </source>
</evidence>
<evidence type="ECO:0000256" key="3">
    <source>
        <dbReference type="ARBA" id="ARBA00011165"/>
    </source>
</evidence>
<evidence type="ECO:0000256" key="1">
    <source>
        <dbReference type="ARBA" id="ARBA00001462"/>
    </source>
</evidence>
<evidence type="ECO:0000256" key="8">
    <source>
        <dbReference type="SAM" id="SignalP"/>
    </source>
</evidence>
<organism evidence="10 11">
    <name type="scientific">Winogradskyella poriferorum</name>
    <dbReference type="NCBI Taxonomy" id="307627"/>
    <lineage>
        <taxon>Bacteria</taxon>
        <taxon>Pseudomonadati</taxon>
        <taxon>Bacteroidota</taxon>
        <taxon>Flavobacteriia</taxon>
        <taxon>Flavobacteriales</taxon>
        <taxon>Flavobacteriaceae</taxon>
        <taxon>Winogradskyella</taxon>
    </lineage>
</organism>
<dbReference type="EC" id="3.2.1.55" evidence="4"/>
<dbReference type="InterPro" id="IPR010720">
    <property type="entry name" value="Alpha-L-AF_C"/>
</dbReference>
<keyword evidence="6" id="KW-0119">Carbohydrate metabolism</keyword>
<dbReference type="InterPro" id="IPR017853">
    <property type="entry name" value="GH"/>
</dbReference>
<comment type="subunit">
    <text evidence="3">Homohexamer; trimer of dimers.</text>
</comment>
<evidence type="ECO:0000256" key="4">
    <source>
        <dbReference type="ARBA" id="ARBA00012670"/>
    </source>
</evidence>
<feature type="domain" description="Alpha-L-arabinofuranosidase C-terminal" evidence="9">
    <location>
        <begin position="315"/>
        <end position="500"/>
    </location>
</feature>
<dbReference type="SMART" id="SM00813">
    <property type="entry name" value="Alpha-L-AF_C"/>
    <property type="match status" value="1"/>
</dbReference>
<dbReference type="Pfam" id="PF22848">
    <property type="entry name" value="ASD1_dom"/>
    <property type="match status" value="1"/>
</dbReference>
<dbReference type="PANTHER" id="PTHR43576:SF2">
    <property type="entry name" value="INTRACELLULAR EXO-ALPHA-L-ARABINOFURANOSIDASE 2"/>
    <property type="match status" value="1"/>
</dbReference>
<comment type="similarity">
    <text evidence="2">Belongs to the glycosyl hydrolase 51 family.</text>
</comment>
<protein>
    <recommendedName>
        <fullName evidence="4">non-reducing end alpha-L-arabinofuranosidase</fullName>
        <ecNumber evidence="4">3.2.1.55</ecNumber>
    </recommendedName>
</protein>
<dbReference type="Gene3D" id="3.20.20.80">
    <property type="entry name" value="Glycosidases"/>
    <property type="match status" value="1"/>
</dbReference>
<keyword evidence="7" id="KW-0326">Glycosidase</keyword>
<accession>A0ABU7WBA8</accession>
<dbReference type="RefSeq" id="WP_331811181.1">
    <property type="nucleotide sequence ID" value="NZ_JAZHOU010000008.1"/>
</dbReference>
<feature type="chain" id="PRO_5045845055" description="non-reducing end alpha-L-arabinofuranosidase" evidence="8">
    <location>
        <begin position="19"/>
        <end position="507"/>
    </location>
</feature>
<keyword evidence="11" id="KW-1185">Reference proteome</keyword>
<reference evidence="10 11" key="1">
    <citation type="submission" date="2024-02" db="EMBL/GenBank/DDBJ databases">
        <title>Winogradskyella poriferorum JCM 12885.</title>
        <authorList>
            <person name="Zhang D.-F."/>
            <person name="Fu Z.-Y."/>
        </authorList>
    </citation>
    <scope>NUCLEOTIDE SEQUENCE [LARGE SCALE GENOMIC DNA]</scope>
    <source>
        <strain evidence="10 11">JCM 12885</strain>
    </source>
</reference>
<keyword evidence="8" id="KW-0732">Signal</keyword>
<evidence type="ECO:0000256" key="7">
    <source>
        <dbReference type="ARBA" id="ARBA00023295"/>
    </source>
</evidence>
<dbReference type="InterPro" id="IPR055235">
    <property type="entry name" value="ASD1_cat"/>
</dbReference>
<proteinExistence type="inferred from homology"/>
<dbReference type="PANTHER" id="PTHR43576">
    <property type="entry name" value="ALPHA-L-ARABINOFURANOSIDASE C-RELATED"/>
    <property type="match status" value="1"/>
</dbReference>
<dbReference type="Proteomes" id="UP001356704">
    <property type="component" value="Unassembled WGS sequence"/>
</dbReference>
<name>A0ABU7WBA8_9FLAO</name>
<evidence type="ECO:0000256" key="5">
    <source>
        <dbReference type="ARBA" id="ARBA00022801"/>
    </source>
</evidence>